<keyword evidence="2 11" id="KW-1003">Cell membrane</keyword>
<dbReference type="KEGG" id="soa:G3M56_013355"/>
<evidence type="ECO:0000256" key="11">
    <source>
        <dbReference type="HAMAP-Rule" id="MF_00454"/>
    </source>
</evidence>
<dbReference type="AlphaFoldDB" id="A0A6B3L8Z0"/>
<keyword evidence="13" id="KW-1185">Reference proteome</keyword>
<keyword evidence="11" id="KW-0813">Transport</keyword>
<keyword evidence="11" id="KW-0915">Sodium</keyword>
<dbReference type="InterPro" id="IPR003691">
    <property type="entry name" value="FluC"/>
</dbReference>
<evidence type="ECO:0000256" key="6">
    <source>
        <dbReference type="ARBA" id="ARBA00023065"/>
    </source>
</evidence>
<organism evidence="12 13">
    <name type="scientific">Sulfuriroseicoccus oceanibius</name>
    <dbReference type="NCBI Taxonomy" id="2707525"/>
    <lineage>
        <taxon>Bacteria</taxon>
        <taxon>Pseudomonadati</taxon>
        <taxon>Verrucomicrobiota</taxon>
        <taxon>Verrucomicrobiia</taxon>
        <taxon>Verrucomicrobiales</taxon>
        <taxon>Verrucomicrobiaceae</taxon>
        <taxon>Sulfuriroseicoccus</taxon>
    </lineage>
</organism>
<dbReference type="PANTHER" id="PTHR28259:SF1">
    <property type="entry name" value="FLUORIDE EXPORT PROTEIN 1-RELATED"/>
    <property type="match status" value="1"/>
</dbReference>
<name>A0A6B3L8Z0_9BACT</name>
<feature type="binding site" evidence="11">
    <location>
        <position position="80"/>
    </location>
    <ligand>
        <name>Na(+)</name>
        <dbReference type="ChEBI" id="CHEBI:29101"/>
        <note>structural</note>
    </ligand>
</feature>
<evidence type="ECO:0000256" key="7">
    <source>
        <dbReference type="ARBA" id="ARBA00023136"/>
    </source>
</evidence>
<feature type="binding site" evidence="11">
    <location>
        <position position="77"/>
    </location>
    <ligand>
        <name>Na(+)</name>
        <dbReference type="ChEBI" id="CHEBI:29101"/>
        <note>structural</note>
    </ligand>
</feature>
<dbReference type="GO" id="GO:0005886">
    <property type="term" value="C:plasma membrane"/>
    <property type="evidence" value="ECO:0007669"/>
    <property type="project" value="UniProtKB-SubCell"/>
</dbReference>
<feature type="transmembrane region" description="Helical" evidence="11">
    <location>
        <begin position="105"/>
        <end position="127"/>
    </location>
</feature>
<feature type="transmembrane region" description="Helical" evidence="11">
    <location>
        <begin position="34"/>
        <end position="57"/>
    </location>
</feature>
<keyword evidence="5 11" id="KW-1133">Transmembrane helix</keyword>
<keyword evidence="3" id="KW-0997">Cell inner membrane</keyword>
<protein>
    <recommendedName>
        <fullName evidence="11">Fluoride-specific ion channel FluC</fullName>
    </recommendedName>
</protein>
<dbReference type="PANTHER" id="PTHR28259">
    <property type="entry name" value="FLUORIDE EXPORT PROTEIN 1-RELATED"/>
    <property type="match status" value="1"/>
</dbReference>
<dbReference type="GO" id="GO:0140114">
    <property type="term" value="P:cellular detoxification of fluoride"/>
    <property type="evidence" value="ECO:0007669"/>
    <property type="project" value="UniProtKB-UniRule"/>
</dbReference>
<reference evidence="12 13" key="1">
    <citation type="submission" date="2020-12" db="EMBL/GenBank/DDBJ databases">
        <title>Sulforoseuscoccus oceanibium gen. nov., sp. nov., a representative of the phylum Verrucomicrobia with special cytoplasmic membrane, and proposal of Sulforoseuscoccusaceae fam. nov.</title>
        <authorList>
            <person name="Xi F."/>
        </authorList>
    </citation>
    <scope>NUCLEOTIDE SEQUENCE [LARGE SCALE GENOMIC DNA]</scope>
    <source>
        <strain evidence="12 13">T37</strain>
    </source>
</reference>
<evidence type="ECO:0000256" key="8">
    <source>
        <dbReference type="ARBA" id="ARBA00023303"/>
    </source>
</evidence>
<comment type="catalytic activity">
    <reaction evidence="10">
        <text>fluoride(in) = fluoride(out)</text>
        <dbReference type="Rhea" id="RHEA:76159"/>
        <dbReference type="ChEBI" id="CHEBI:17051"/>
    </reaction>
    <physiologicalReaction direction="left-to-right" evidence="10">
        <dbReference type="Rhea" id="RHEA:76160"/>
    </physiologicalReaction>
</comment>
<dbReference type="EMBL" id="CP066776">
    <property type="protein sequence ID" value="QQL44846.1"/>
    <property type="molecule type" value="Genomic_DNA"/>
</dbReference>
<dbReference type="Pfam" id="PF02537">
    <property type="entry name" value="CRCB"/>
    <property type="match status" value="1"/>
</dbReference>
<comment type="function">
    <text evidence="11">Fluoride-specific ion channel. Important for reducing fluoride concentration in the cell, thus reducing its toxicity.</text>
</comment>
<gene>
    <name evidence="11 12" type="primary">crcB</name>
    <name evidence="11" type="synonym">fluC</name>
    <name evidence="12" type="ORF">G3M56_013355</name>
</gene>
<keyword evidence="7 11" id="KW-0472">Membrane</keyword>
<dbReference type="GO" id="GO:0062054">
    <property type="term" value="F:fluoride channel activity"/>
    <property type="evidence" value="ECO:0007669"/>
    <property type="project" value="UniProtKB-UniRule"/>
</dbReference>
<dbReference type="HAMAP" id="MF_00454">
    <property type="entry name" value="FluC"/>
    <property type="match status" value="1"/>
</dbReference>
<evidence type="ECO:0000256" key="3">
    <source>
        <dbReference type="ARBA" id="ARBA00022519"/>
    </source>
</evidence>
<comment type="activity regulation">
    <text evidence="11">Na(+) is not transported, but it plays an essential structural role and its presence is essential for fluoride channel function.</text>
</comment>
<evidence type="ECO:0000256" key="5">
    <source>
        <dbReference type="ARBA" id="ARBA00022989"/>
    </source>
</evidence>
<evidence type="ECO:0000256" key="9">
    <source>
        <dbReference type="ARBA" id="ARBA00035120"/>
    </source>
</evidence>
<dbReference type="Proteomes" id="UP000475117">
    <property type="component" value="Chromosome"/>
</dbReference>
<evidence type="ECO:0000256" key="4">
    <source>
        <dbReference type="ARBA" id="ARBA00022692"/>
    </source>
</evidence>
<comment type="similarity">
    <text evidence="9 11">Belongs to the fluoride channel Fluc/FEX (TC 1.A.43) family.</text>
</comment>
<evidence type="ECO:0000256" key="1">
    <source>
        <dbReference type="ARBA" id="ARBA00004651"/>
    </source>
</evidence>
<keyword evidence="8 11" id="KW-0407">Ion channel</keyword>
<evidence type="ECO:0000313" key="13">
    <source>
        <dbReference type="Proteomes" id="UP000475117"/>
    </source>
</evidence>
<dbReference type="NCBIfam" id="TIGR00494">
    <property type="entry name" value="crcB"/>
    <property type="match status" value="1"/>
</dbReference>
<evidence type="ECO:0000256" key="2">
    <source>
        <dbReference type="ARBA" id="ARBA00022475"/>
    </source>
</evidence>
<dbReference type="RefSeq" id="WP_164364641.1">
    <property type="nucleotide sequence ID" value="NZ_CP066776.1"/>
</dbReference>
<accession>A0A6B3L8Z0</accession>
<keyword evidence="6 11" id="KW-0406">Ion transport</keyword>
<keyword evidence="4 11" id="KW-0812">Transmembrane</keyword>
<dbReference type="GO" id="GO:0046872">
    <property type="term" value="F:metal ion binding"/>
    <property type="evidence" value="ECO:0007669"/>
    <property type="project" value="UniProtKB-KW"/>
</dbReference>
<evidence type="ECO:0000256" key="10">
    <source>
        <dbReference type="ARBA" id="ARBA00035585"/>
    </source>
</evidence>
<feature type="transmembrane region" description="Helical" evidence="11">
    <location>
        <begin position="69"/>
        <end position="93"/>
    </location>
</feature>
<comment type="subcellular location">
    <subcellularLocation>
        <location evidence="1 11">Cell membrane</location>
        <topology evidence="1 11">Multi-pass membrane protein</topology>
    </subcellularLocation>
</comment>
<evidence type="ECO:0000313" key="12">
    <source>
        <dbReference type="EMBL" id="QQL44846.1"/>
    </source>
</evidence>
<keyword evidence="11" id="KW-0479">Metal-binding</keyword>
<proteinExistence type="inferred from homology"/>
<sequence length="129" mass="13612">MGAVFWIAVGGALGSVSRYGLSMLVDQRIKAEFPWGTMVCNVLGSFLIGFLAHLLIVDRHGWLPVPVRQGILVGVLGGFTTFSSFSLQTLALIREDGWPAALLNIGVSLVLCLLSVWAGATAGGALLKD</sequence>